<dbReference type="PaxDb" id="10116-ENSRNOP00000048378"/>
<dbReference type="InParanoid" id="F1LVN3"/>
<evidence type="ECO:0000256" key="3">
    <source>
        <dbReference type="ARBA" id="ARBA00022801"/>
    </source>
</evidence>
<keyword evidence="13" id="KW-1267">Proteomics identification</keyword>
<evidence type="ECO:0000313" key="9">
    <source>
        <dbReference type="Ensembl" id="ENSRNOP00000048378.6"/>
    </source>
</evidence>
<sequence>MTQPQMAPICLVENHNERLSVNQKAIEILDKISQPVVVVAIVGLYRTGKSYLMNCLAGQNRGEWLPSGLQTKGIWMRCMPHPTKPKHTLVLLDTEGLGDVEKGDPKNDSWIFALAVLLSSTFVYNSLSTINRQALEQLHYVTELTELIRARSSPNPDGIKNSTEFVSFFPDFVWTVLDFMLELKLNGKNITSDEYLENALKLIPGTGRTGDLVTTYVDAINSGTHENSVAVQKAVDHYSEQMAQSLRLPTDMLQELLDEHTACEKEAISVFIEHSFKDENQLFLKLVKLIGEKKGLFVLKNEEASDKYCQEELERLSKDFMENISTFSVPGGHKLYVDMREKIERDYWQVPRKGASEVFQSSLKSQVIIERSILQADTDLTAGEKAIAEERTQKEAAEKEQVLLRQKQREQQELMEVQEKSNKENLDQLRAKLVQERKQLIKEYKMVLEKQLKVGLLIPLVVHPR</sequence>
<evidence type="ECO:0000313" key="11">
    <source>
        <dbReference type="RGD" id="1561523"/>
    </source>
</evidence>
<name>F1LVN3_RAT</name>
<dbReference type="Gene3D" id="3.40.50.300">
    <property type="entry name" value="P-loop containing nucleotide triphosphate hydrolases"/>
    <property type="match status" value="1"/>
</dbReference>
<evidence type="ECO:0007829" key="13">
    <source>
        <dbReference type="PeptideAtlas" id="F1LVN3"/>
    </source>
</evidence>
<dbReference type="Pfam" id="PF02263">
    <property type="entry name" value="GBP"/>
    <property type="match status" value="1"/>
</dbReference>
<reference evidence="9" key="1">
    <citation type="submission" date="2024-01" db="EMBL/GenBank/DDBJ databases">
        <title>GRCr8: a new rat reference genome assembly contstructed from accurate long reads and long range scaffolding.</title>
        <authorList>
            <person name="Doris P.A."/>
            <person name="Kalbfleisch T."/>
            <person name="Li K."/>
            <person name="Howe K."/>
            <person name="Wood J."/>
        </authorList>
    </citation>
    <scope>NUCLEOTIDE SEQUENCE [LARGE SCALE GENOMIC DNA]</scope>
    <source>
        <strain evidence="9">Brown Norway</strain>
    </source>
</reference>
<dbReference type="InterPro" id="IPR036543">
    <property type="entry name" value="Guanylate-bd_C_sf"/>
</dbReference>
<dbReference type="RGD" id="1561523">
    <property type="gene designation" value="Gbp6"/>
</dbReference>
<keyword evidence="4" id="KW-0391">Immunity</keyword>
<dbReference type="InterPro" id="IPR015894">
    <property type="entry name" value="Guanylate-bd_N"/>
</dbReference>
<evidence type="ECO:0000256" key="7">
    <source>
        <dbReference type="SAM" id="Coils"/>
    </source>
</evidence>
<dbReference type="SUPFAM" id="SSF48340">
    <property type="entry name" value="Interferon-induced guanylate-binding protein 1 (GBP1), C-terminal domain"/>
    <property type="match status" value="1"/>
</dbReference>
<dbReference type="Bgee" id="ENSRNOG00000002130">
    <property type="expression patterns" value="Expressed in pancreas and 1 other cell type or tissue"/>
</dbReference>
<feature type="domain" description="GB1/RHD3-type G" evidence="8">
    <location>
        <begin position="33"/>
        <end position="206"/>
    </location>
</feature>
<comment type="similarity">
    <text evidence="6">Belongs to the TRAFAC class dynamin-like GTPase superfamily. GB1/RHD3 GTPase family.</text>
</comment>
<gene>
    <name evidence="11" type="primary">Gbp6</name>
    <name evidence="9 12" type="synonym">Gbp6-ps1</name>
</gene>
<evidence type="ECO:0000256" key="6">
    <source>
        <dbReference type="PROSITE-ProRule" id="PRU01052"/>
    </source>
</evidence>
<evidence type="ECO:0000256" key="5">
    <source>
        <dbReference type="ARBA" id="ARBA00023134"/>
    </source>
</evidence>
<reference evidence="9" key="2">
    <citation type="submission" date="2025-08" db="UniProtKB">
        <authorList>
            <consortium name="Ensembl"/>
        </authorList>
    </citation>
    <scope>IDENTIFICATION</scope>
    <source>
        <strain evidence="9">Brown Norway</strain>
    </source>
</reference>
<dbReference type="RGD" id="2325094">
    <property type="gene designation" value="Gbp6-ps1"/>
</dbReference>
<evidence type="ECO:0000259" key="8">
    <source>
        <dbReference type="PROSITE" id="PS51715"/>
    </source>
</evidence>
<dbReference type="GO" id="GO:0003924">
    <property type="term" value="F:GTPase activity"/>
    <property type="evidence" value="ECO:0007669"/>
    <property type="project" value="InterPro"/>
</dbReference>
<dbReference type="Gene3D" id="1.20.1000.10">
    <property type="entry name" value="Guanylate-binding protein, C-terminal domain"/>
    <property type="match status" value="1"/>
</dbReference>
<keyword evidence="2" id="KW-0547">Nucleotide-binding</keyword>
<dbReference type="AlphaFoldDB" id="F1LVN3"/>
<dbReference type="HOGENOM" id="CLU_2262868_0_0_1"/>
<dbReference type="AGR" id="RGD:2325094"/>
<evidence type="ECO:0000256" key="1">
    <source>
        <dbReference type="ARBA" id="ARBA00022588"/>
    </source>
</evidence>
<dbReference type="FunFam" id="3.40.50.300:FF:000422">
    <property type="entry name" value="Guanylate-binding protein 1"/>
    <property type="match status" value="1"/>
</dbReference>
<proteinExistence type="evidence at protein level"/>
<evidence type="ECO:0000256" key="4">
    <source>
        <dbReference type="ARBA" id="ARBA00022859"/>
    </source>
</evidence>
<dbReference type="InterPro" id="IPR037684">
    <property type="entry name" value="GBP_C"/>
</dbReference>
<dbReference type="CDD" id="cd16269">
    <property type="entry name" value="GBP_C"/>
    <property type="match status" value="1"/>
</dbReference>
<dbReference type="AGR" id="RGD:1561523"/>
<dbReference type="Pfam" id="PF02841">
    <property type="entry name" value="GBP_C"/>
    <property type="match status" value="1"/>
</dbReference>
<dbReference type="GeneTree" id="ENSGT00940000154265"/>
<dbReference type="PROSITE" id="PS51715">
    <property type="entry name" value="G_GB1_RHD3"/>
    <property type="match status" value="1"/>
</dbReference>
<organism evidence="9 10">
    <name type="scientific">Rattus norvegicus</name>
    <name type="common">Rat</name>
    <dbReference type="NCBI Taxonomy" id="10116"/>
    <lineage>
        <taxon>Eukaryota</taxon>
        <taxon>Metazoa</taxon>
        <taxon>Chordata</taxon>
        <taxon>Craniata</taxon>
        <taxon>Vertebrata</taxon>
        <taxon>Euteleostomi</taxon>
        <taxon>Mammalia</taxon>
        <taxon>Eutheria</taxon>
        <taxon>Euarchontoglires</taxon>
        <taxon>Glires</taxon>
        <taxon>Rodentia</taxon>
        <taxon>Myomorpha</taxon>
        <taxon>Muroidea</taxon>
        <taxon>Muridae</taxon>
        <taxon>Murinae</taxon>
        <taxon>Rattus</taxon>
    </lineage>
</organism>
<dbReference type="CDD" id="cd01851">
    <property type="entry name" value="GBP"/>
    <property type="match status" value="1"/>
</dbReference>
<evidence type="ECO:0000313" key="12">
    <source>
        <dbReference type="RGD" id="2325094"/>
    </source>
</evidence>
<reference evidence="9" key="3">
    <citation type="submission" date="2025-09" db="UniProtKB">
        <authorList>
            <consortium name="Ensembl"/>
        </authorList>
    </citation>
    <scope>IDENTIFICATION</scope>
    <source>
        <strain evidence="9">Brown Norway</strain>
    </source>
</reference>
<evidence type="ECO:0000313" key="10">
    <source>
        <dbReference type="Proteomes" id="UP000002494"/>
    </source>
</evidence>
<accession>F1LVN3</accession>
<dbReference type="InterPro" id="IPR003191">
    <property type="entry name" value="Guanylate-bd/ATL_C"/>
</dbReference>
<keyword evidence="7" id="KW-0175">Coiled coil</keyword>
<dbReference type="VEuPathDB" id="HostDB:ENSRNOG00000002134"/>
<dbReference type="InterPro" id="IPR027417">
    <property type="entry name" value="P-loop_NTPase"/>
</dbReference>
<dbReference type="GO" id="GO:0071346">
    <property type="term" value="P:cellular response to type II interferon"/>
    <property type="evidence" value="ECO:0007669"/>
    <property type="project" value="UniProtKB-ARBA"/>
</dbReference>
<dbReference type="Ensembl" id="ENSRNOT00000052308.7">
    <property type="protein sequence ID" value="ENSRNOP00000048378.6"/>
    <property type="gene ID" value="ENSRNOG00000002134.10"/>
</dbReference>
<dbReference type="GO" id="GO:0005525">
    <property type="term" value="F:GTP binding"/>
    <property type="evidence" value="ECO:0007669"/>
    <property type="project" value="UniProtKB-KW"/>
</dbReference>
<feature type="coiled-coil region" evidence="7">
    <location>
        <begin position="380"/>
        <end position="450"/>
    </location>
</feature>
<dbReference type="Proteomes" id="UP000002494">
    <property type="component" value="Chromosome 14"/>
</dbReference>
<protein>
    <submittedName>
        <fullName evidence="9">Guanylate binding protein 6, pseudogene 1</fullName>
    </submittedName>
</protein>
<keyword evidence="10" id="KW-1185">Reference proteome</keyword>
<dbReference type="PANTHER" id="PTHR10751">
    <property type="entry name" value="GUANYLATE BINDING PROTEIN"/>
    <property type="match status" value="1"/>
</dbReference>
<dbReference type="SUPFAM" id="SSF52540">
    <property type="entry name" value="P-loop containing nucleoside triphosphate hydrolases"/>
    <property type="match status" value="1"/>
</dbReference>
<keyword evidence="3" id="KW-0378">Hydrolase</keyword>
<dbReference type="PeptideAtlas" id="F1LVN3"/>
<keyword evidence="5" id="KW-0342">GTP-binding</keyword>
<dbReference type="eggNOG" id="KOG2037">
    <property type="taxonomic scope" value="Eukaryota"/>
</dbReference>
<keyword evidence="1" id="KW-0399">Innate immunity</keyword>
<evidence type="ECO:0000256" key="2">
    <source>
        <dbReference type="ARBA" id="ARBA00022741"/>
    </source>
</evidence>
<dbReference type="InterPro" id="IPR030386">
    <property type="entry name" value="G_GB1_RHD3_dom"/>
</dbReference>